<dbReference type="AlphaFoldDB" id="A0A2G9UA87"/>
<protein>
    <recommendedName>
        <fullName evidence="2">Laminin G domain-containing protein</fullName>
    </recommendedName>
</protein>
<gene>
    <name evidence="3" type="ORF">TELCIR_11137</name>
</gene>
<dbReference type="InterPro" id="IPR013320">
    <property type="entry name" value="ConA-like_dom_sf"/>
</dbReference>
<dbReference type="Proteomes" id="UP000230423">
    <property type="component" value="Unassembled WGS sequence"/>
</dbReference>
<feature type="non-terminal residue" evidence="3">
    <location>
        <position position="402"/>
    </location>
</feature>
<evidence type="ECO:0000256" key="1">
    <source>
        <dbReference type="SAM" id="MobiDB-lite"/>
    </source>
</evidence>
<feature type="domain" description="Laminin G" evidence="2">
    <location>
        <begin position="228"/>
        <end position="297"/>
    </location>
</feature>
<feature type="region of interest" description="Disordered" evidence="1">
    <location>
        <begin position="1"/>
        <end position="43"/>
    </location>
</feature>
<evidence type="ECO:0000313" key="4">
    <source>
        <dbReference type="Proteomes" id="UP000230423"/>
    </source>
</evidence>
<dbReference type="CDD" id="cd00110">
    <property type="entry name" value="LamG"/>
    <property type="match status" value="1"/>
</dbReference>
<keyword evidence="4" id="KW-1185">Reference proteome</keyword>
<dbReference type="InterPro" id="IPR001791">
    <property type="entry name" value="Laminin_G"/>
</dbReference>
<dbReference type="Gene3D" id="2.60.120.200">
    <property type="match status" value="2"/>
</dbReference>
<organism evidence="3 4">
    <name type="scientific">Teladorsagia circumcincta</name>
    <name type="common">Brown stomach worm</name>
    <name type="synonym">Ostertagia circumcincta</name>
    <dbReference type="NCBI Taxonomy" id="45464"/>
    <lineage>
        <taxon>Eukaryota</taxon>
        <taxon>Metazoa</taxon>
        <taxon>Ecdysozoa</taxon>
        <taxon>Nematoda</taxon>
        <taxon>Chromadorea</taxon>
        <taxon>Rhabditida</taxon>
        <taxon>Rhabditina</taxon>
        <taxon>Rhabditomorpha</taxon>
        <taxon>Strongyloidea</taxon>
        <taxon>Trichostrongylidae</taxon>
        <taxon>Teladorsagia</taxon>
    </lineage>
</organism>
<proteinExistence type="predicted"/>
<dbReference type="Pfam" id="PF02210">
    <property type="entry name" value="Laminin_G_2"/>
    <property type="match status" value="1"/>
</dbReference>
<dbReference type="OrthoDB" id="5989513at2759"/>
<dbReference type="EMBL" id="KZ347796">
    <property type="protein sequence ID" value="PIO67128.1"/>
    <property type="molecule type" value="Genomic_DNA"/>
</dbReference>
<dbReference type="SUPFAM" id="SSF49899">
    <property type="entry name" value="Concanavalin A-like lectins/glucanases"/>
    <property type="match status" value="1"/>
</dbReference>
<feature type="compositionally biased region" description="Basic and acidic residues" evidence="1">
    <location>
        <begin position="1"/>
        <end position="10"/>
    </location>
</feature>
<sequence>MYDNDKRVESSKTLGPCNRDGSLPDLSTSGVPMFNADPLPNELSETLPLHHGITHVDDTPPHMEEELKNKINGDGEPATQHMASGDSVHKAGLFGAVQTILHPRTCAEANKFHGISSGPTQLDVDGSRPLFGSVAVCRDGTTIVPHDMPNATVIRSSDDPTDALFIVSYRDFTSEKLARFESKRTWFQVAVGNRTVRQIGRVPNSCPCMDLGCIENSHMIRVSSFNSSATVESQARLNDTKWHLLVLEIANDEIRLSVDGYNTFTAIKETEIPSGKLQLNDDDNGFSGCIRSLIVNDEAVDVQAIGKDVADINQNTSVSFHGGFLKYELPQNALVEQTVLSFRTDQSQALILFVHDHNNNFMQLHLSEEVNLTLSLNNDDIVSFCTVRAHDGTEFGNMEWMQ</sequence>
<evidence type="ECO:0000313" key="3">
    <source>
        <dbReference type="EMBL" id="PIO67128.1"/>
    </source>
</evidence>
<reference evidence="3 4" key="1">
    <citation type="submission" date="2015-09" db="EMBL/GenBank/DDBJ databases">
        <title>Draft genome of the parasitic nematode Teladorsagia circumcincta isolate WARC Sus (inbred).</title>
        <authorList>
            <person name="Mitreva M."/>
        </authorList>
    </citation>
    <scope>NUCLEOTIDE SEQUENCE [LARGE SCALE GENOMIC DNA]</scope>
    <source>
        <strain evidence="3 4">S</strain>
    </source>
</reference>
<name>A0A2G9UA87_TELCI</name>
<accession>A0A2G9UA87</accession>
<evidence type="ECO:0000259" key="2">
    <source>
        <dbReference type="Pfam" id="PF02210"/>
    </source>
</evidence>